<keyword evidence="5" id="KW-0378">Hydrolase</keyword>
<accession>A0AA38KTT5</accession>
<proteinExistence type="predicted"/>
<evidence type="ECO:0000259" key="10">
    <source>
        <dbReference type="Pfam" id="PF02163"/>
    </source>
</evidence>
<dbReference type="GO" id="GO:0016020">
    <property type="term" value="C:membrane"/>
    <property type="evidence" value="ECO:0007669"/>
    <property type="project" value="UniProtKB-SubCell"/>
</dbReference>
<keyword evidence="12" id="KW-1185">Reference proteome</keyword>
<keyword evidence="6" id="KW-0862">Zinc</keyword>
<evidence type="ECO:0000256" key="4">
    <source>
        <dbReference type="ARBA" id="ARBA00022692"/>
    </source>
</evidence>
<dbReference type="Proteomes" id="UP000824469">
    <property type="component" value="Unassembled WGS sequence"/>
</dbReference>
<dbReference type="EMBL" id="JAHRHJ020000007">
    <property type="protein sequence ID" value="KAH9308749.1"/>
    <property type="molecule type" value="Genomic_DNA"/>
</dbReference>
<evidence type="ECO:0000256" key="2">
    <source>
        <dbReference type="ARBA" id="ARBA00004141"/>
    </source>
</evidence>
<evidence type="ECO:0000256" key="5">
    <source>
        <dbReference type="ARBA" id="ARBA00022801"/>
    </source>
</evidence>
<sequence>RKSELYKRGSAVQGVIGMGIGLEGAESVLEAVAVLAVIVTVHECRHFLAAYLQRIHVSKFAIGFGPTLLKFDLKNVECSVRAIPLGGYVGFPDNDQDSGIPSDDKDLLKNRPILDRLLVTV</sequence>
<comment type="caution">
    <text evidence="11">The sequence shown here is derived from an EMBL/GenBank/DDBJ whole genome shotgun (WGS) entry which is preliminary data.</text>
</comment>
<gene>
    <name evidence="11" type="ORF">KI387_036660</name>
</gene>
<feature type="domain" description="Peptidase M50" evidence="10">
    <location>
        <begin position="31"/>
        <end position="119"/>
    </location>
</feature>
<dbReference type="GO" id="GO:0006508">
    <property type="term" value="P:proteolysis"/>
    <property type="evidence" value="ECO:0007669"/>
    <property type="project" value="UniProtKB-KW"/>
</dbReference>
<dbReference type="OMA" id="HECRHFL"/>
<dbReference type="PANTHER" id="PTHR42837:SF2">
    <property type="entry name" value="MEMBRANE METALLOPROTEASE ARASP2, CHLOROPLASTIC-RELATED"/>
    <property type="match status" value="1"/>
</dbReference>
<feature type="non-terminal residue" evidence="11">
    <location>
        <position position="121"/>
    </location>
</feature>
<evidence type="ECO:0000313" key="11">
    <source>
        <dbReference type="EMBL" id="KAH9308749.1"/>
    </source>
</evidence>
<name>A0AA38KTT5_TAXCH</name>
<keyword evidence="3" id="KW-0645">Protease</keyword>
<evidence type="ECO:0000256" key="1">
    <source>
        <dbReference type="ARBA" id="ARBA00001947"/>
    </source>
</evidence>
<dbReference type="InterPro" id="IPR004387">
    <property type="entry name" value="Pept_M50_Zn"/>
</dbReference>
<dbReference type="PANTHER" id="PTHR42837">
    <property type="entry name" value="REGULATOR OF SIGMA-E PROTEASE RSEP"/>
    <property type="match status" value="1"/>
</dbReference>
<evidence type="ECO:0000256" key="6">
    <source>
        <dbReference type="ARBA" id="ARBA00022833"/>
    </source>
</evidence>
<keyword evidence="7" id="KW-1133">Transmembrane helix</keyword>
<keyword evidence="8" id="KW-0482">Metalloprotease</keyword>
<dbReference type="Pfam" id="PF02163">
    <property type="entry name" value="Peptidase_M50"/>
    <property type="match status" value="1"/>
</dbReference>
<dbReference type="GO" id="GO:0004222">
    <property type="term" value="F:metalloendopeptidase activity"/>
    <property type="evidence" value="ECO:0007669"/>
    <property type="project" value="InterPro"/>
</dbReference>
<reference evidence="11 12" key="1">
    <citation type="journal article" date="2021" name="Nat. Plants">
        <title>The Taxus genome provides insights into paclitaxel biosynthesis.</title>
        <authorList>
            <person name="Xiong X."/>
            <person name="Gou J."/>
            <person name="Liao Q."/>
            <person name="Li Y."/>
            <person name="Zhou Q."/>
            <person name="Bi G."/>
            <person name="Li C."/>
            <person name="Du R."/>
            <person name="Wang X."/>
            <person name="Sun T."/>
            <person name="Guo L."/>
            <person name="Liang H."/>
            <person name="Lu P."/>
            <person name="Wu Y."/>
            <person name="Zhang Z."/>
            <person name="Ro D.K."/>
            <person name="Shang Y."/>
            <person name="Huang S."/>
            <person name="Yan J."/>
        </authorList>
    </citation>
    <scope>NUCLEOTIDE SEQUENCE [LARGE SCALE GENOMIC DNA]</scope>
    <source>
        <strain evidence="11">Ta-2019</strain>
    </source>
</reference>
<dbReference type="InterPro" id="IPR008915">
    <property type="entry name" value="Peptidase_M50"/>
</dbReference>
<keyword evidence="4" id="KW-0812">Transmembrane</keyword>
<keyword evidence="9" id="KW-0472">Membrane</keyword>
<protein>
    <recommendedName>
        <fullName evidence="10">Peptidase M50 domain-containing protein</fullName>
    </recommendedName>
</protein>
<dbReference type="AlphaFoldDB" id="A0AA38KTT5"/>
<comment type="cofactor">
    <cofactor evidence="1">
        <name>Zn(2+)</name>
        <dbReference type="ChEBI" id="CHEBI:29105"/>
    </cofactor>
</comment>
<evidence type="ECO:0000313" key="12">
    <source>
        <dbReference type="Proteomes" id="UP000824469"/>
    </source>
</evidence>
<comment type="subcellular location">
    <subcellularLocation>
        <location evidence="2">Membrane</location>
        <topology evidence="2">Multi-pass membrane protein</topology>
    </subcellularLocation>
</comment>
<evidence type="ECO:0000256" key="7">
    <source>
        <dbReference type="ARBA" id="ARBA00022989"/>
    </source>
</evidence>
<organism evidence="11 12">
    <name type="scientific">Taxus chinensis</name>
    <name type="common">Chinese yew</name>
    <name type="synonym">Taxus wallichiana var. chinensis</name>
    <dbReference type="NCBI Taxonomy" id="29808"/>
    <lineage>
        <taxon>Eukaryota</taxon>
        <taxon>Viridiplantae</taxon>
        <taxon>Streptophyta</taxon>
        <taxon>Embryophyta</taxon>
        <taxon>Tracheophyta</taxon>
        <taxon>Spermatophyta</taxon>
        <taxon>Pinopsida</taxon>
        <taxon>Pinidae</taxon>
        <taxon>Conifers II</taxon>
        <taxon>Cupressales</taxon>
        <taxon>Taxaceae</taxon>
        <taxon>Taxus</taxon>
    </lineage>
</organism>
<evidence type="ECO:0000256" key="9">
    <source>
        <dbReference type="ARBA" id="ARBA00023136"/>
    </source>
</evidence>
<feature type="non-terminal residue" evidence="11">
    <location>
        <position position="1"/>
    </location>
</feature>
<evidence type="ECO:0000256" key="3">
    <source>
        <dbReference type="ARBA" id="ARBA00022670"/>
    </source>
</evidence>
<evidence type="ECO:0000256" key="8">
    <source>
        <dbReference type="ARBA" id="ARBA00023049"/>
    </source>
</evidence>